<evidence type="ECO:0000313" key="2">
    <source>
        <dbReference type="Proteomes" id="UP000006281"/>
    </source>
</evidence>
<dbReference type="STRING" id="1179773.BN6_34890"/>
<reference evidence="1 2" key="1">
    <citation type="journal article" date="2012" name="BMC Genomics">
        <title>Complete genome sequence of Saccharothrix espanaensis DSM 44229T and comparison to the other completely sequenced Pseudonocardiaceae.</title>
        <authorList>
            <person name="Strobel T."/>
            <person name="Al-Dilaimi A."/>
            <person name="Blom J."/>
            <person name="Gessner A."/>
            <person name="Kalinowski J."/>
            <person name="Luzhetska M."/>
            <person name="Puhler A."/>
            <person name="Szczepanowski R."/>
            <person name="Bechthold A."/>
            <person name="Ruckert C."/>
        </authorList>
    </citation>
    <scope>NUCLEOTIDE SEQUENCE [LARGE SCALE GENOMIC DNA]</scope>
    <source>
        <strain evidence="2">ATCC 51144 / DSM 44229 / JCM 9112 / NBRC 15066 / NRRL 15764</strain>
    </source>
</reference>
<gene>
    <name evidence="1" type="ordered locus">BN6_34890</name>
</gene>
<dbReference type="eggNOG" id="COG1876">
    <property type="taxonomic scope" value="Bacteria"/>
</dbReference>
<organism evidence="1 2">
    <name type="scientific">Saccharothrix espanaensis (strain ATCC 51144 / DSM 44229 / JCM 9112 / NBRC 15066 / NRRL 15764)</name>
    <dbReference type="NCBI Taxonomy" id="1179773"/>
    <lineage>
        <taxon>Bacteria</taxon>
        <taxon>Bacillati</taxon>
        <taxon>Actinomycetota</taxon>
        <taxon>Actinomycetes</taxon>
        <taxon>Pseudonocardiales</taxon>
        <taxon>Pseudonocardiaceae</taxon>
        <taxon>Saccharothrix</taxon>
    </lineage>
</organism>
<dbReference type="Proteomes" id="UP000006281">
    <property type="component" value="Chromosome"/>
</dbReference>
<dbReference type="AlphaFoldDB" id="K0JZR1"/>
<accession>K0JZR1</accession>
<dbReference type="RefSeq" id="WP_015100899.1">
    <property type="nucleotide sequence ID" value="NC_019673.1"/>
</dbReference>
<protein>
    <submittedName>
        <fullName evidence="1">Uncharacterized protein</fullName>
    </submittedName>
</protein>
<dbReference type="EMBL" id="HE804045">
    <property type="protein sequence ID" value="CCH30787.1"/>
    <property type="molecule type" value="Genomic_DNA"/>
</dbReference>
<evidence type="ECO:0000313" key="1">
    <source>
        <dbReference type="EMBL" id="CCH30787.1"/>
    </source>
</evidence>
<dbReference type="InterPro" id="IPR009045">
    <property type="entry name" value="Zn_M74/Hedgehog-like"/>
</dbReference>
<dbReference type="KEGG" id="sesp:BN6_34890"/>
<dbReference type="HOGENOM" id="CLU_1546705_0_0_11"/>
<dbReference type="OrthoDB" id="3293184at2"/>
<dbReference type="SUPFAM" id="SSF55166">
    <property type="entry name" value="Hedgehog/DD-peptidase"/>
    <property type="match status" value="1"/>
</dbReference>
<dbReference type="BioCyc" id="SESP1179773:BN6_RS16905-MONOMER"/>
<dbReference type="Gene3D" id="3.30.1380.10">
    <property type="match status" value="1"/>
</dbReference>
<name>K0JZR1_SACES</name>
<proteinExistence type="predicted"/>
<dbReference type="PATRIC" id="fig|1179773.3.peg.3492"/>
<sequence>MTTRERILSATTKTLARLLLPAAHLRSPGHARHVACQWALGLRFPAEDLAGLAPEVLRAFATARSEAFWRHGVLIGLTSGHRDAARQHRLYLEDQRRPGPPRVLPPAESPHVRGVALDVRPVEGARWLEEHGGHHHLYRTYDNEWWHFEYRTRRPVRRPHPGARPEDAHLGT</sequence>
<keyword evidence="2" id="KW-1185">Reference proteome</keyword>
<dbReference type="SMR" id="K0JZR1"/>